<name>A0ACC0Z7J7_9ROSI</name>
<organism evidence="1 2">
    <name type="scientific">Pistacia integerrima</name>
    <dbReference type="NCBI Taxonomy" id="434235"/>
    <lineage>
        <taxon>Eukaryota</taxon>
        <taxon>Viridiplantae</taxon>
        <taxon>Streptophyta</taxon>
        <taxon>Embryophyta</taxon>
        <taxon>Tracheophyta</taxon>
        <taxon>Spermatophyta</taxon>
        <taxon>Magnoliopsida</taxon>
        <taxon>eudicotyledons</taxon>
        <taxon>Gunneridae</taxon>
        <taxon>Pentapetalae</taxon>
        <taxon>rosids</taxon>
        <taxon>malvids</taxon>
        <taxon>Sapindales</taxon>
        <taxon>Anacardiaceae</taxon>
        <taxon>Pistacia</taxon>
    </lineage>
</organism>
<comment type="caution">
    <text evidence="1">The sequence shown here is derived from an EMBL/GenBank/DDBJ whole genome shotgun (WGS) entry which is preliminary data.</text>
</comment>
<evidence type="ECO:0000313" key="1">
    <source>
        <dbReference type="EMBL" id="KAJ0047145.1"/>
    </source>
</evidence>
<dbReference type="EMBL" id="CM047738">
    <property type="protein sequence ID" value="KAJ0047145.1"/>
    <property type="molecule type" value="Genomic_DNA"/>
</dbReference>
<reference evidence="2" key="1">
    <citation type="journal article" date="2023" name="G3 (Bethesda)">
        <title>Genome assembly and association tests identify interacting loci associated with vigor, precocity, and sex in interspecific pistachio rootstocks.</title>
        <authorList>
            <person name="Palmer W."/>
            <person name="Jacygrad E."/>
            <person name="Sagayaradj S."/>
            <person name="Cavanaugh K."/>
            <person name="Han R."/>
            <person name="Bertier L."/>
            <person name="Beede B."/>
            <person name="Kafkas S."/>
            <person name="Golino D."/>
            <person name="Preece J."/>
            <person name="Michelmore R."/>
        </authorList>
    </citation>
    <scope>NUCLEOTIDE SEQUENCE [LARGE SCALE GENOMIC DNA]</scope>
</reference>
<gene>
    <name evidence="1" type="ORF">Pint_04229</name>
</gene>
<sequence length="676" mass="75102">MRTYKITSLKKILSPPPPLPRSVIFLFYIALLFHVNNGQDAGSDDYGDSPPAPAPPPGQEECNGIFLTYSFTGREKELPYLKNASAQAWAFKAMATIVNAGTEELKAWKMYVGFHRKEVLVSASGATIIDGADFPAPVGNGTTFVGNPLADLKTSVDTAGDYTQISVQIEITGTQFGVKPPGVPMPKTLKLMNDGYVCPGPTKEGSYMHVCCKRNPKYKAPPAKSTKFAPRQNGDLSMIYDVIQAYSNNYLAQVTIDNMNPLGRLDHWNLTWEWQNGEFISTMRGAYTHKKGAADCLYGPAGKFYKDFDFSNVQNCEKKPIISDLPADRKDDEKIGKLPYCCRNGSILPKTMNESKSRSIFQLQVYKLPPNDNRTALVPPMKWAINGLVNPNYKCGPPIRVEPTEFPDPSGLQSTTTAVASYQVICNITKPEKEKARCCVSFSAYYNESIIPCPTCACGCPDTDKCNPKAKAMLLPSEAQLVPFENRTAKAVAWASLKHKRVPKPMPCPDNCGVSLNWHINSDYKDGWSARLTLFNWGDVSFEDWFTAVKMDKVYAGYENVYSFNGTRLPQVNKTLFFQGLEGLNYLMAETNGTKPGEPRVPGKQQSVISFTKKHLPNINIQRGDGFPTKVFFNGEECTLPTEFPIRDSGHRSPVNFVLVMLIGVLTFMLMQDQFH</sequence>
<keyword evidence="2" id="KW-1185">Reference proteome</keyword>
<proteinExistence type="predicted"/>
<accession>A0ACC0Z7J7</accession>
<evidence type="ECO:0000313" key="2">
    <source>
        <dbReference type="Proteomes" id="UP001163603"/>
    </source>
</evidence>
<dbReference type="Proteomes" id="UP001163603">
    <property type="component" value="Chromosome 3"/>
</dbReference>
<protein>
    <submittedName>
        <fullName evidence="1">Uncharacterized protein</fullName>
    </submittedName>
</protein>